<comment type="subcellular location">
    <subcellularLocation>
        <location evidence="1">Secreted</location>
    </subcellularLocation>
</comment>
<dbReference type="AlphaFoldDB" id="A0A2I9LPY5"/>
<reference evidence="5" key="1">
    <citation type="journal article" date="2017" name="Toxicon">
        <title>Venom-gland transcriptomics and venom proteomics of the Hentz striped scorpion (Centruroides hentzi; Buthidae) reveal high toxin diversity in a harmless member of a lethal family.</title>
        <authorList>
            <person name="Ward M.J."/>
            <person name="Ellsworth S.A."/>
            <person name="Rokyta D.R."/>
        </authorList>
    </citation>
    <scope>NUCLEOTIDE SEQUENCE</scope>
    <source>
        <tissue evidence="5">Venom gland</tissue>
    </source>
</reference>
<feature type="chain" id="PRO_5014364621" evidence="3">
    <location>
        <begin position="19"/>
        <end position="123"/>
    </location>
</feature>
<sequence length="123" mass="13791">MIYIFLISLMCVVFEVNGYKSLFIVSKVDGKCEFNGKLFKPGEEYMDEENCELWTCSSSSPISNGKVDKEHVYVDVSGCGAAVKMNEDGSVCRYKSTTGKYPDCCFGSLECSQEEYNDLFDSK</sequence>
<protein>
    <submittedName>
        <fullName evidence="5">Venom protein</fullName>
    </submittedName>
</protein>
<evidence type="ECO:0000256" key="2">
    <source>
        <dbReference type="ARBA" id="ARBA00022525"/>
    </source>
</evidence>
<dbReference type="GO" id="GO:0005576">
    <property type="term" value="C:extracellular region"/>
    <property type="evidence" value="ECO:0007669"/>
    <property type="project" value="UniProtKB-SubCell"/>
</dbReference>
<organism evidence="5">
    <name type="scientific">Centruroides hentzi</name>
    <dbReference type="NCBI Taxonomy" id="88313"/>
    <lineage>
        <taxon>Eukaryota</taxon>
        <taxon>Metazoa</taxon>
        <taxon>Ecdysozoa</taxon>
        <taxon>Arthropoda</taxon>
        <taxon>Chelicerata</taxon>
        <taxon>Arachnida</taxon>
        <taxon>Scorpiones</taxon>
        <taxon>Buthida</taxon>
        <taxon>Buthoidea</taxon>
        <taxon>Buthidae</taxon>
        <taxon>Centruroides</taxon>
    </lineage>
</organism>
<evidence type="ECO:0000256" key="3">
    <source>
        <dbReference type="SAM" id="SignalP"/>
    </source>
</evidence>
<name>A0A2I9LPY5_9SCOR</name>
<dbReference type="Pfam" id="PF15430">
    <property type="entry name" value="SVWC"/>
    <property type="match status" value="1"/>
</dbReference>
<feature type="domain" description="Single" evidence="4">
    <location>
        <begin position="32"/>
        <end position="111"/>
    </location>
</feature>
<evidence type="ECO:0000313" key="5">
    <source>
        <dbReference type="EMBL" id="MBW20451.1"/>
    </source>
</evidence>
<dbReference type="EMBL" id="GFWZ01000461">
    <property type="protein sequence ID" value="MBW20451.1"/>
    <property type="molecule type" value="Transcribed_RNA"/>
</dbReference>
<proteinExistence type="predicted"/>
<dbReference type="SMART" id="SM01318">
    <property type="entry name" value="SVWC"/>
    <property type="match status" value="1"/>
</dbReference>
<keyword evidence="3" id="KW-0732">Signal</keyword>
<feature type="signal peptide" evidence="3">
    <location>
        <begin position="1"/>
        <end position="18"/>
    </location>
</feature>
<accession>A0A2I9LPY5</accession>
<keyword evidence="2" id="KW-0964">Secreted</keyword>
<dbReference type="InterPro" id="IPR029277">
    <property type="entry name" value="SVWC_dom"/>
</dbReference>
<evidence type="ECO:0000259" key="4">
    <source>
        <dbReference type="SMART" id="SM01318"/>
    </source>
</evidence>
<evidence type="ECO:0000256" key="1">
    <source>
        <dbReference type="ARBA" id="ARBA00004613"/>
    </source>
</evidence>